<protein>
    <submittedName>
        <fullName evidence="2">DUF1761 domain-containing protein</fullName>
    </submittedName>
</protein>
<comment type="caution">
    <text evidence="2">The sequence shown here is derived from an EMBL/GenBank/DDBJ whole genome shotgun (WGS) entry which is preliminary data.</text>
</comment>
<dbReference type="EMBL" id="JAILXK010000001">
    <property type="protein sequence ID" value="MBY4635956.1"/>
    <property type="molecule type" value="Genomic_DNA"/>
</dbReference>
<name>A0ABS7MD04_9SPHN</name>
<keyword evidence="1" id="KW-0472">Membrane</keyword>
<dbReference type="Proteomes" id="UP001166571">
    <property type="component" value="Unassembled WGS sequence"/>
</dbReference>
<evidence type="ECO:0000313" key="2">
    <source>
        <dbReference type="EMBL" id="MBY4635956.1"/>
    </source>
</evidence>
<dbReference type="RefSeq" id="WP_201926825.1">
    <property type="nucleotide sequence ID" value="NZ_JAERPO010000001.1"/>
</dbReference>
<organism evidence="2 3">
    <name type="scientific">Sphingopyxis jiangsuensis</name>
    <dbReference type="NCBI Taxonomy" id="2871171"/>
    <lineage>
        <taxon>Bacteria</taxon>
        <taxon>Pseudomonadati</taxon>
        <taxon>Pseudomonadota</taxon>
        <taxon>Alphaproteobacteria</taxon>
        <taxon>Sphingomonadales</taxon>
        <taxon>Sphingomonadaceae</taxon>
        <taxon>Sphingopyxis</taxon>
    </lineage>
</organism>
<keyword evidence="1" id="KW-1133">Transmembrane helix</keyword>
<evidence type="ECO:0000256" key="1">
    <source>
        <dbReference type="SAM" id="Phobius"/>
    </source>
</evidence>
<dbReference type="InterPro" id="IPR013879">
    <property type="entry name" value="DUF1761"/>
</dbReference>
<evidence type="ECO:0000313" key="3">
    <source>
        <dbReference type="Proteomes" id="UP001166571"/>
    </source>
</evidence>
<accession>A0ABS7MD04</accession>
<sequence length="133" mass="14504">MANMSWIAIIVAAAAGFFVGGLWYGPLFGKAWMKERGFTEEELKEGNMALIYGTTFLLSIVSAIFLGHLLAHFGEMSMRSTMMIAIGVAIGFVVPAIGTNYLFSRATFKLFAIDAGYWTVFYAAMGLVFAFLG</sequence>
<dbReference type="Pfam" id="PF08570">
    <property type="entry name" value="DUF1761"/>
    <property type="match status" value="1"/>
</dbReference>
<reference evidence="2" key="1">
    <citation type="submission" date="2021-08" db="EMBL/GenBank/DDBJ databases">
        <title>Sphingopyxis panaciterrulae sp. nov., isolated from the surface water of the Yellow Sea.</title>
        <authorList>
            <person name="Gao Z."/>
            <person name="Zhang D."/>
            <person name="Zhang A."/>
        </authorList>
    </citation>
    <scope>NUCLEOTIDE SEQUENCE</scope>
    <source>
        <strain evidence="2">XHP0097</strain>
    </source>
</reference>
<feature type="transmembrane region" description="Helical" evidence="1">
    <location>
        <begin position="6"/>
        <end position="28"/>
    </location>
</feature>
<keyword evidence="1" id="KW-0812">Transmembrane</keyword>
<gene>
    <name evidence="2" type="ORF">K5P26_02230</name>
</gene>
<feature type="transmembrane region" description="Helical" evidence="1">
    <location>
        <begin position="82"/>
        <end position="103"/>
    </location>
</feature>
<feature type="transmembrane region" description="Helical" evidence="1">
    <location>
        <begin position="49"/>
        <end position="70"/>
    </location>
</feature>
<feature type="transmembrane region" description="Helical" evidence="1">
    <location>
        <begin position="115"/>
        <end position="132"/>
    </location>
</feature>
<proteinExistence type="predicted"/>
<keyword evidence="3" id="KW-1185">Reference proteome</keyword>